<dbReference type="Pfam" id="PF13895">
    <property type="entry name" value="Ig_2"/>
    <property type="match status" value="1"/>
</dbReference>
<feature type="domain" description="Ig-like" evidence="4">
    <location>
        <begin position="620"/>
        <end position="685"/>
    </location>
</feature>
<organism evidence="5 6">
    <name type="scientific">Dissostichus mawsoni</name>
    <name type="common">Antarctic cod</name>
    <dbReference type="NCBI Taxonomy" id="36200"/>
    <lineage>
        <taxon>Eukaryota</taxon>
        <taxon>Metazoa</taxon>
        <taxon>Chordata</taxon>
        <taxon>Craniata</taxon>
        <taxon>Vertebrata</taxon>
        <taxon>Euteleostomi</taxon>
        <taxon>Actinopterygii</taxon>
        <taxon>Neopterygii</taxon>
        <taxon>Teleostei</taxon>
        <taxon>Neoteleostei</taxon>
        <taxon>Acanthomorphata</taxon>
        <taxon>Eupercaria</taxon>
        <taxon>Perciformes</taxon>
        <taxon>Notothenioidei</taxon>
        <taxon>Nototheniidae</taxon>
        <taxon>Dissostichus</taxon>
    </lineage>
</organism>
<feature type="domain" description="Ig-like" evidence="4">
    <location>
        <begin position="66"/>
        <end position="154"/>
    </location>
</feature>
<feature type="domain" description="Ig-like" evidence="4">
    <location>
        <begin position="252"/>
        <end position="331"/>
    </location>
</feature>
<feature type="domain" description="Ig-like" evidence="4">
    <location>
        <begin position="787"/>
        <end position="871"/>
    </location>
</feature>
<sequence length="1065" mass="119137">MTQPSSTASTSATRWKMWLYKVLSVICFTAVCAAQDPEDAVTFSFITKVDTTIPMESTIPYEPPVPTVERLSSWLDVFPSEKVEFGCNVDGSSDWTFTWYRDAAQLQVTDPNVSASGSKLTITATTKTYSGSYSCKGHHKTRPDDTTETSAPVQLTVYANHPKPTLTRSSKFNTMFPGESVTFTCKVNVSSGWSYLWYHNNTEIQTSDPNFRVDINNSKSGQYHCKAKRGKSPFFTEVSEATTLQVSDPPKPSLTLLSPWMDVFENETVEFSCEVESDDWTFTWYRNAEQLQVTDPNVSASGSKLTITATTTTYSGSYSCKGHHKTRPDVTTETSAPVQLTVYANHPKPTLTRSSKFNTMFPGESVTFTCKLSLYHNNTEIQTSDPNFRIDINNSKSGQYHCKAKRGKSPFFTEVSEATTLQVSDPPKPSLTLLSPWMDVFENETVEFSCEVESDDWYAITWYANEKEVQFEDDLNVETMDSYLNITSVTQAYQGRYSCKAELESRKVSSEFSNTADLRVYGNTPKPTASKDPTLNPMYVGETVNFTCKVNVSSGWEYLWYGNGVQTTAGETISIPLSLSNQGKYWCMAYRGDTTSTEFSEKYNKMYMLITPWLDVFPMESVKLSCGMNDNSDWIYKWSKDGNEVQSDKFASFDSKGATLSISSASAAHTGHYTCKGQLGQRSVSSRFSSTLNLTVYDEKPTVLLQQDPEYNVMFPGESVSFSCHIDVSTGWEYLFYQDRKPLIGAVAKTISPSSVRLLALKLKALEEFSSCVSAVVAPTNRNKPKPSMTQQPDVDKVYTGESVSFECTVEASSGWVYHWFKDGTPLPINNRTFSINDANLSNCGNYSCMATRDKTTYNTQHSERRSLRVSEIPVPSLKRITPWLDVFPTEGVNLTCGMDVSSDWTYTWFRDGQLVKADKVLSFGSDAANLSISSASASQHGQYSCSAQLKSRSVSSNSSSETTLEVYDTKPRVTLMQNPKHNVMYTGDAVTFSCHVNVSSGWEYWWQKDGRSFTSKYNHTISSVVTTNTVYQCQSSPLTAWCSNVRCQKARTYGTTHGTRHKNN</sequence>
<dbReference type="InterPro" id="IPR003598">
    <property type="entry name" value="Ig_sub2"/>
</dbReference>
<dbReference type="EMBL" id="JAAKFY010000002">
    <property type="protein sequence ID" value="KAF3860484.1"/>
    <property type="molecule type" value="Genomic_DNA"/>
</dbReference>
<dbReference type="PANTHER" id="PTHR11481:SF112">
    <property type="entry name" value="FC RECEPTOR-LIKE PROTEIN 4-RELATED"/>
    <property type="match status" value="1"/>
</dbReference>
<dbReference type="SMART" id="SM00408">
    <property type="entry name" value="IGc2"/>
    <property type="match status" value="9"/>
</dbReference>
<dbReference type="GO" id="GO:0006955">
    <property type="term" value="P:immune response"/>
    <property type="evidence" value="ECO:0007669"/>
    <property type="project" value="TreeGrafter"/>
</dbReference>
<evidence type="ECO:0000259" key="4">
    <source>
        <dbReference type="PROSITE" id="PS50835"/>
    </source>
</evidence>
<reference evidence="5 6" key="1">
    <citation type="submission" date="2020-03" db="EMBL/GenBank/DDBJ databases">
        <title>Dissostichus mawsoni Genome sequencing and assembly.</title>
        <authorList>
            <person name="Park H."/>
        </authorList>
    </citation>
    <scope>NUCLEOTIDE SEQUENCE [LARGE SCALE GENOMIC DNA]</scope>
    <source>
        <strain evidence="5">DM0001</strain>
        <tissue evidence="5">Muscle</tissue>
    </source>
</reference>
<dbReference type="AlphaFoldDB" id="A0A7J5ZFA4"/>
<evidence type="ECO:0000313" key="6">
    <source>
        <dbReference type="Proteomes" id="UP000518266"/>
    </source>
</evidence>
<dbReference type="PROSITE" id="PS50835">
    <property type="entry name" value="IG_LIKE"/>
    <property type="match status" value="9"/>
</dbReference>
<dbReference type="Gene3D" id="2.60.40.10">
    <property type="entry name" value="Immunoglobulins"/>
    <property type="match status" value="10"/>
</dbReference>
<dbReference type="GO" id="GO:0007166">
    <property type="term" value="P:cell surface receptor signaling pathway"/>
    <property type="evidence" value="ECO:0007669"/>
    <property type="project" value="TreeGrafter"/>
</dbReference>
<feature type="domain" description="Ig-like" evidence="4">
    <location>
        <begin position="972"/>
        <end position="1037"/>
    </location>
</feature>
<dbReference type="InterPro" id="IPR007110">
    <property type="entry name" value="Ig-like_dom"/>
</dbReference>
<dbReference type="SMART" id="SM00409">
    <property type="entry name" value="IG"/>
    <property type="match status" value="10"/>
</dbReference>
<feature type="chain" id="PRO_5029478899" description="Ig-like domain-containing protein" evidence="3">
    <location>
        <begin position="35"/>
        <end position="1065"/>
    </location>
</feature>
<protein>
    <recommendedName>
        <fullName evidence="4">Ig-like domain-containing protein</fullName>
    </recommendedName>
</protein>
<evidence type="ECO:0000256" key="2">
    <source>
        <dbReference type="ARBA" id="ARBA00023157"/>
    </source>
</evidence>
<dbReference type="GO" id="GO:0009897">
    <property type="term" value="C:external side of plasma membrane"/>
    <property type="evidence" value="ECO:0007669"/>
    <property type="project" value="TreeGrafter"/>
</dbReference>
<dbReference type="InterPro" id="IPR003599">
    <property type="entry name" value="Ig_sub"/>
</dbReference>
<evidence type="ECO:0000256" key="1">
    <source>
        <dbReference type="ARBA" id="ARBA00022729"/>
    </source>
</evidence>
<keyword evidence="6" id="KW-1185">Reference proteome</keyword>
<gene>
    <name evidence="5" type="ORF">F7725_000739</name>
</gene>
<proteinExistence type="predicted"/>
<dbReference type="OrthoDB" id="10012075at2759"/>
<comment type="caution">
    <text evidence="5">The sequence shown here is derived from an EMBL/GenBank/DDBJ whole genome shotgun (WGS) entry which is preliminary data.</text>
</comment>
<dbReference type="InterPro" id="IPR013783">
    <property type="entry name" value="Ig-like_fold"/>
</dbReference>
<dbReference type="Proteomes" id="UP000518266">
    <property type="component" value="Unassembled WGS sequence"/>
</dbReference>
<dbReference type="Pfam" id="PF13927">
    <property type="entry name" value="Ig_3"/>
    <property type="match status" value="6"/>
</dbReference>
<dbReference type="InterPro" id="IPR050488">
    <property type="entry name" value="Ig_Fc_receptor"/>
</dbReference>
<dbReference type="PANTHER" id="PTHR11481">
    <property type="entry name" value="IMMUNOGLOBULIN FC RECEPTOR"/>
    <property type="match status" value="1"/>
</dbReference>
<feature type="domain" description="Ig-like" evidence="4">
    <location>
        <begin position="876"/>
        <end position="956"/>
    </location>
</feature>
<accession>A0A7J5ZFA4</accession>
<dbReference type="GO" id="GO:0004888">
    <property type="term" value="F:transmembrane signaling receptor activity"/>
    <property type="evidence" value="ECO:0007669"/>
    <property type="project" value="TreeGrafter"/>
</dbReference>
<feature type="domain" description="Ig-like" evidence="4">
    <location>
        <begin position="527"/>
        <end position="600"/>
    </location>
</feature>
<dbReference type="CDD" id="cd00096">
    <property type="entry name" value="Ig"/>
    <property type="match status" value="2"/>
</dbReference>
<feature type="domain" description="Ig-like" evidence="4">
    <location>
        <begin position="429"/>
        <end position="509"/>
    </location>
</feature>
<feature type="signal peptide" evidence="3">
    <location>
        <begin position="1"/>
        <end position="34"/>
    </location>
</feature>
<dbReference type="InterPro" id="IPR036179">
    <property type="entry name" value="Ig-like_dom_sf"/>
</dbReference>
<dbReference type="SUPFAM" id="SSF48726">
    <property type="entry name" value="Immunoglobulin"/>
    <property type="match status" value="10"/>
</dbReference>
<keyword evidence="2" id="KW-1015">Disulfide bond</keyword>
<name>A0A7J5ZFA4_DISMA</name>
<feature type="domain" description="Ig-like" evidence="4">
    <location>
        <begin position="164"/>
        <end position="247"/>
    </location>
</feature>
<evidence type="ECO:0000256" key="3">
    <source>
        <dbReference type="SAM" id="SignalP"/>
    </source>
</evidence>
<keyword evidence="1 3" id="KW-0732">Signal</keyword>
<evidence type="ECO:0000313" key="5">
    <source>
        <dbReference type="EMBL" id="KAF3860484.1"/>
    </source>
</evidence>